<feature type="transmembrane region" description="Helical" evidence="1">
    <location>
        <begin position="105"/>
        <end position="126"/>
    </location>
</feature>
<dbReference type="PANTHER" id="PTHR32251:SF15">
    <property type="entry name" value="3-OXO-5-ALPHA-STEROID 4-DEHYDROGENASE (DUF1295)"/>
    <property type="match status" value="1"/>
</dbReference>
<keyword evidence="1" id="KW-1133">Transmembrane helix</keyword>
<feature type="transmembrane region" description="Helical" evidence="1">
    <location>
        <begin position="39"/>
        <end position="59"/>
    </location>
</feature>
<sequence length="359" mass="40317">MAVYVLDKYNLAFTFLISLGWQALGFAIAFGLQIDTITDFWSAVNFFALALITLCLGGQYDGRNIAASTLVMIWAVRLGAWQLFRMLKMGGDKRFDEMRSKPLSLAGFWSLQLLWVWVVSLPAILLNSPATNIPSRGGIHLSFGTDKDIAGVILCGLGVLIEATADLQKYRFKCVTKALKGAIIDLGLWGWSRRPNYFGEILFWWGMYILCLSPAIDQRDSTTSASISHGGRAALIASVFSPLFTMVLLLFISGVPLAEKPTQEKYFLMSHGPDSDDGHNDLEPFGKWQRECDPWARMRAHRERTSLLLPLPPALYWPLPRFVKTWVLLDLPMYRFDEAKDGTKAIQAAERKKRAENNA</sequence>
<evidence type="ECO:0000313" key="2">
    <source>
        <dbReference type="EMBL" id="KDN53398.1"/>
    </source>
</evidence>
<dbReference type="GeneID" id="25267732"/>
<dbReference type="InterPro" id="IPR010721">
    <property type="entry name" value="UstE-like"/>
</dbReference>
<dbReference type="GO" id="GO:0016020">
    <property type="term" value="C:membrane"/>
    <property type="evidence" value="ECO:0007669"/>
    <property type="project" value="TreeGrafter"/>
</dbReference>
<protein>
    <submittedName>
        <fullName evidence="2">DUF1295-domain-containing protein</fullName>
    </submittedName>
</protein>
<feature type="transmembrane region" description="Helical" evidence="1">
    <location>
        <begin position="65"/>
        <end position="84"/>
    </location>
</feature>
<dbReference type="OrthoDB" id="67965at2759"/>
<comment type="caution">
    <text evidence="2">The sequence shown here is derived from an EMBL/GenBank/DDBJ whole genome shotgun (WGS) entry which is preliminary data.</text>
</comment>
<dbReference type="OMA" id="FQMLWVW"/>
<dbReference type="AlphaFoldDB" id="A0A066WLE8"/>
<dbReference type="PANTHER" id="PTHR32251">
    <property type="entry name" value="3-OXO-5-ALPHA-STEROID 4-DEHYDROGENASE"/>
    <property type="match status" value="1"/>
</dbReference>
<feature type="transmembrane region" description="Helical" evidence="1">
    <location>
        <begin position="236"/>
        <end position="258"/>
    </location>
</feature>
<feature type="transmembrane region" description="Helical" evidence="1">
    <location>
        <begin position="12"/>
        <end position="32"/>
    </location>
</feature>
<gene>
    <name evidence="2" type="ORF">K437DRAFT_70173</name>
</gene>
<dbReference type="HOGENOM" id="CLU_043418_1_1_1"/>
<proteinExistence type="predicted"/>
<keyword evidence="1" id="KW-0812">Transmembrane</keyword>
<dbReference type="EMBL" id="JMSN01000002">
    <property type="protein sequence ID" value="KDN53398.1"/>
    <property type="molecule type" value="Genomic_DNA"/>
</dbReference>
<dbReference type="Pfam" id="PF06966">
    <property type="entry name" value="DUF1295"/>
    <property type="match status" value="1"/>
</dbReference>
<evidence type="ECO:0000313" key="3">
    <source>
        <dbReference type="Proteomes" id="UP000027361"/>
    </source>
</evidence>
<accession>A0A066WLE8</accession>
<dbReference type="RefSeq" id="XP_013246237.1">
    <property type="nucleotide sequence ID" value="XM_013390783.1"/>
</dbReference>
<dbReference type="Proteomes" id="UP000027361">
    <property type="component" value="Unassembled WGS sequence"/>
</dbReference>
<dbReference type="InParanoid" id="A0A066WLE8"/>
<keyword evidence="1" id="KW-0472">Membrane</keyword>
<reference evidence="2 3" key="1">
    <citation type="submission" date="2014-05" db="EMBL/GenBank/DDBJ databases">
        <title>Draft genome sequence of a rare smut relative, Tilletiaria anomala UBC 951.</title>
        <authorList>
            <consortium name="DOE Joint Genome Institute"/>
            <person name="Toome M."/>
            <person name="Kuo A."/>
            <person name="Henrissat B."/>
            <person name="Lipzen A."/>
            <person name="Tritt A."/>
            <person name="Yoshinaga Y."/>
            <person name="Zane M."/>
            <person name="Barry K."/>
            <person name="Grigoriev I.V."/>
            <person name="Spatafora J.W."/>
            <person name="Aimea M.C."/>
        </authorList>
    </citation>
    <scope>NUCLEOTIDE SEQUENCE [LARGE SCALE GENOMIC DNA]</scope>
    <source>
        <strain evidence="2 3">UBC 951</strain>
    </source>
</reference>
<name>A0A066WLE8_TILAU</name>
<keyword evidence="3" id="KW-1185">Reference proteome</keyword>
<dbReference type="Gene3D" id="1.20.120.1630">
    <property type="match status" value="1"/>
</dbReference>
<organism evidence="2 3">
    <name type="scientific">Tilletiaria anomala (strain ATCC 24038 / CBS 436.72 / UBC 951)</name>
    <dbReference type="NCBI Taxonomy" id="1037660"/>
    <lineage>
        <taxon>Eukaryota</taxon>
        <taxon>Fungi</taxon>
        <taxon>Dikarya</taxon>
        <taxon>Basidiomycota</taxon>
        <taxon>Ustilaginomycotina</taxon>
        <taxon>Exobasidiomycetes</taxon>
        <taxon>Georgefischeriales</taxon>
        <taxon>Tilletiariaceae</taxon>
        <taxon>Tilletiaria</taxon>
    </lineage>
</organism>
<feature type="transmembrane region" description="Helical" evidence="1">
    <location>
        <begin position="197"/>
        <end position="216"/>
    </location>
</feature>
<evidence type="ECO:0000256" key="1">
    <source>
        <dbReference type="SAM" id="Phobius"/>
    </source>
</evidence>